<gene>
    <name evidence="1" type="primary">pi238</name>
    <name evidence="1" type="ORF">CE91St30_02830</name>
</gene>
<keyword evidence="2" id="KW-1185">Reference proteome</keyword>
<sequence length="108" mass="12452">MRREDVFAMLGSTGLPVTYRKWSPAKPPPLPYIVYYFVDGNDLMADDENYIGVRRWCAELYSESKDDGNEKKIEQALKQHKKPYAYQEIGNIEDGPFEAVFYFTTIGG</sequence>
<protein>
    <recommendedName>
        <fullName evidence="3">Phage protein</fullName>
    </recommendedName>
</protein>
<dbReference type="EMBL" id="AP025564">
    <property type="protein sequence ID" value="BDE94950.1"/>
    <property type="molecule type" value="Genomic_DNA"/>
</dbReference>
<reference evidence="1 2" key="1">
    <citation type="submission" date="2022-01" db="EMBL/GenBank/DDBJ databases">
        <title>Novel bile acid biosynthetic pathways are enriched in the microbiome of centenarians.</title>
        <authorList>
            <person name="Sato Y."/>
            <person name="Atarashi K."/>
            <person name="Plichta R.D."/>
            <person name="Arai Y."/>
            <person name="Sasajima S."/>
            <person name="Kearney M.S."/>
            <person name="Suda W."/>
            <person name="Takeshita K."/>
            <person name="Sasaki T."/>
            <person name="Okamoto S."/>
            <person name="Skelly N.A."/>
            <person name="Okamura Y."/>
            <person name="Vlamakis H."/>
            <person name="Li Y."/>
            <person name="Tanoue T."/>
            <person name="Takei H."/>
            <person name="Nittono H."/>
            <person name="Narushima S."/>
            <person name="Irie J."/>
            <person name="Itoh H."/>
            <person name="Moriya K."/>
            <person name="Sugiura Y."/>
            <person name="Suematsu M."/>
            <person name="Moritoki N."/>
            <person name="Shibata S."/>
            <person name="Littman R.D."/>
            <person name="Fischbach A.M."/>
            <person name="Uwamino Y."/>
            <person name="Inoue T."/>
            <person name="Honda A."/>
            <person name="Hattori M."/>
            <person name="Murai T."/>
            <person name="Xavier J.R."/>
            <person name="Hirose N."/>
            <person name="Honda K."/>
        </authorList>
    </citation>
    <scope>NUCLEOTIDE SEQUENCE [LARGE SCALE GENOMIC DNA]</scope>
    <source>
        <strain evidence="1 2">CE91-St30</strain>
    </source>
</reference>
<evidence type="ECO:0008006" key="3">
    <source>
        <dbReference type="Google" id="ProtNLM"/>
    </source>
</evidence>
<evidence type="ECO:0000313" key="2">
    <source>
        <dbReference type="Proteomes" id="UP001320544"/>
    </source>
</evidence>
<dbReference type="RefSeq" id="WP_244411472.1">
    <property type="nucleotide sequence ID" value="NZ_AP025564.1"/>
</dbReference>
<evidence type="ECO:0000313" key="1">
    <source>
        <dbReference type="EMBL" id="BDE94950.1"/>
    </source>
</evidence>
<accession>A0ABM7WFJ7</accession>
<organism evidence="1 2">
    <name type="scientific">Raoultibacter timonensis</name>
    <dbReference type="NCBI Taxonomy" id="1907662"/>
    <lineage>
        <taxon>Bacteria</taxon>
        <taxon>Bacillati</taxon>
        <taxon>Actinomycetota</taxon>
        <taxon>Coriobacteriia</taxon>
        <taxon>Eggerthellales</taxon>
        <taxon>Eggerthellaceae</taxon>
        <taxon>Raoultibacter</taxon>
    </lineage>
</organism>
<dbReference type="Proteomes" id="UP001320544">
    <property type="component" value="Chromosome"/>
</dbReference>
<name>A0ABM7WFJ7_9ACTN</name>
<proteinExistence type="predicted"/>